<keyword evidence="3" id="KW-1185">Reference proteome</keyword>
<dbReference type="GO" id="GO:0016579">
    <property type="term" value="P:protein deubiquitination"/>
    <property type="evidence" value="ECO:0007669"/>
    <property type="project" value="InterPro"/>
</dbReference>
<dbReference type="InterPro" id="IPR018200">
    <property type="entry name" value="USP_CS"/>
</dbReference>
<evidence type="ECO:0000313" key="2">
    <source>
        <dbReference type="EMBL" id="VDN13927.1"/>
    </source>
</evidence>
<dbReference type="InterPro" id="IPR028889">
    <property type="entry name" value="USP"/>
</dbReference>
<reference evidence="2 3" key="1">
    <citation type="submission" date="2018-11" db="EMBL/GenBank/DDBJ databases">
        <authorList>
            <consortium name="Pathogen Informatics"/>
        </authorList>
    </citation>
    <scope>NUCLEOTIDE SEQUENCE [LARGE SCALE GENOMIC DNA]</scope>
</reference>
<dbReference type="OrthoDB" id="6271803at2759"/>
<name>A0A3P7LQH7_DIBLA</name>
<evidence type="ECO:0000313" key="3">
    <source>
        <dbReference type="Proteomes" id="UP000281553"/>
    </source>
</evidence>
<protein>
    <recommendedName>
        <fullName evidence="1">USP domain-containing protein</fullName>
    </recommendedName>
</protein>
<dbReference type="Gene3D" id="3.90.70.10">
    <property type="entry name" value="Cysteine proteinases"/>
    <property type="match status" value="1"/>
</dbReference>
<dbReference type="GO" id="GO:0004843">
    <property type="term" value="F:cysteine-type deubiquitinase activity"/>
    <property type="evidence" value="ECO:0007669"/>
    <property type="project" value="InterPro"/>
</dbReference>
<dbReference type="PROSITE" id="PS00973">
    <property type="entry name" value="USP_2"/>
    <property type="match status" value="1"/>
</dbReference>
<dbReference type="EMBL" id="UYRU01057770">
    <property type="protein sequence ID" value="VDN13927.1"/>
    <property type="molecule type" value="Genomic_DNA"/>
</dbReference>
<dbReference type="InterPro" id="IPR001394">
    <property type="entry name" value="Peptidase_C19_UCH"/>
</dbReference>
<gene>
    <name evidence="2" type="ORF">DILT_LOCUS9758</name>
</gene>
<feature type="domain" description="USP" evidence="1">
    <location>
        <begin position="1"/>
        <end position="147"/>
    </location>
</feature>
<accession>A0A3P7LQH7</accession>
<dbReference type="Pfam" id="PF00443">
    <property type="entry name" value="UCH"/>
    <property type="match status" value="1"/>
</dbReference>
<dbReference type="InterPro" id="IPR038765">
    <property type="entry name" value="Papain-like_cys_pep_sf"/>
</dbReference>
<proteinExistence type="predicted"/>
<organism evidence="2 3">
    <name type="scientific">Dibothriocephalus latus</name>
    <name type="common">Fish tapeworm</name>
    <name type="synonym">Diphyllobothrium latum</name>
    <dbReference type="NCBI Taxonomy" id="60516"/>
    <lineage>
        <taxon>Eukaryota</taxon>
        <taxon>Metazoa</taxon>
        <taxon>Spiralia</taxon>
        <taxon>Lophotrochozoa</taxon>
        <taxon>Platyhelminthes</taxon>
        <taxon>Cestoda</taxon>
        <taxon>Eucestoda</taxon>
        <taxon>Diphyllobothriidea</taxon>
        <taxon>Diphyllobothriidae</taxon>
        <taxon>Dibothriocephalus</taxon>
    </lineage>
</organism>
<sequence length="174" mass="18811">MFLTATRALIYCDNDLSRAADLAFSDPHKLDIPPPTAEENFATSVPQVNASASTAPTVPPTANLSNGDSRYELIGMISHMGNSTASGHYVCHIKRSALSKGVPGVTATCEPAPSEGPNEWVIFNDEKVARSECPPFQHAYLYVFLTMAEKSDDLYLPNAVIGRIIREAVSLLFP</sequence>
<dbReference type="SUPFAM" id="SSF54001">
    <property type="entry name" value="Cysteine proteinases"/>
    <property type="match status" value="1"/>
</dbReference>
<dbReference type="AlphaFoldDB" id="A0A3P7LQH7"/>
<dbReference type="PROSITE" id="PS50235">
    <property type="entry name" value="USP_3"/>
    <property type="match status" value="1"/>
</dbReference>
<dbReference type="Proteomes" id="UP000281553">
    <property type="component" value="Unassembled WGS sequence"/>
</dbReference>
<evidence type="ECO:0000259" key="1">
    <source>
        <dbReference type="PROSITE" id="PS50235"/>
    </source>
</evidence>